<name>W6ZDV8_COCMI</name>
<sequence length="176" mass="20241">TSEPIKVVVGTSKTTYFVNEARLRASSDFFSKVFDGHWKESTARTVTLPEIMPTAFSIYDKWPYTGYFYTTGSNCLIYDEWLDEYRKEEYITFGECYQLADYLQATDFKDACIDSLIHKTLFDKEIPYGIATNMYPHTLESRPIVNSPFTAPSNFGQTKPLSSSMNRDFPRSSKTT</sequence>
<evidence type="ECO:0000313" key="3">
    <source>
        <dbReference type="EMBL" id="EUC45659.1"/>
    </source>
</evidence>
<dbReference type="InterPro" id="IPR011333">
    <property type="entry name" value="SKP1/BTB/POZ_sf"/>
</dbReference>
<dbReference type="InterPro" id="IPR000210">
    <property type="entry name" value="BTB/POZ_dom"/>
</dbReference>
<dbReference type="RefSeq" id="XP_007687847.1">
    <property type="nucleotide sequence ID" value="XM_007689657.1"/>
</dbReference>
<feature type="region of interest" description="Disordered" evidence="1">
    <location>
        <begin position="155"/>
        <end position="176"/>
    </location>
</feature>
<dbReference type="HOGENOM" id="CLU_1528722_0_0_1"/>
<dbReference type="GeneID" id="19128567"/>
<feature type="non-terminal residue" evidence="3">
    <location>
        <position position="1"/>
    </location>
</feature>
<dbReference type="KEGG" id="bor:COCMIDRAFT_95041"/>
<dbReference type="SUPFAM" id="SSF54695">
    <property type="entry name" value="POZ domain"/>
    <property type="match status" value="1"/>
</dbReference>
<reference evidence="3 4" key="1">
    <citation type="journal article" date="2013" name="PLoS Genet.">
        <title>Comparative genome structure, secondary metabolite, and effector coding capacity across Cochliobolus pathogens.</title>
        <authorList>
            <person name="Condon B.J."/>
            <person name="Leng Y."/>
            <person name="Wu D."/>
            <person name="Bushley K.E."/>
            <person name="Ohm R.A."/>
            <person name="Otillar R."/>
            <person name="Martin J."/>
            <person name="Schackwitz W."/>
            <person name="Grimwood J."/>
            <person name="MohdZainudin N."/>
            <person name="Xue C."/>
            <person name="Wang R."/>
            <person name="Manning V.A."/>
            <person name="Dhillon B."/>
            <person name="Tu Z.J."/>
            <person name="Steffenson B.J."/>
            <person name="Salamov A."/>
            <person name="Sun H."/>
            <person name="Lowry S."/>
            <person name="LaButti K."/>
            <person name="Han J."/>
            <person name="Copeland A."/>
            <person name="Lindquist E."/>
            <person name="Barry K."/>
            <person name="Schmutz J."/>
            <person name="Baker S.E."/>
            <person name="Ciuffetti L.M."/>
            <person name="Grigoriev I.V."/>
            <person name="Zhong S."/>
            <person name="Turgeon B.G."/>
        </authorList>
    </citation>
    <scope>NUCLEOTIDE SEQUENCE [LARGE SCALE GENOMIC DNA]</scope>
    <source>
        <strain evidence="3 4">ATCC 44560</strain>
    </source>
</reference>
<dbReference type="PANTHER" id="PTHR47843:SF2">
    <property type="entry name" value="BTB DOMAIN-CONTAINING PROTEIN"/>
    <property type="match status" value="1"/>
</dbReference>
<feature type="domain" description="BTB" evidence="2">
    <location>
        <begin position="3"/>
        <end position="72"/>
    </location>
</feature>
<dbReference type="AlphaFoldDB" id="W6ZDV8"/>
<dbReference type="Pfam" id="PF00651">
    <property type="entry name" value="BTB"/>
    <property type="match status" value="1"/>
</dbReference>
<dbReference type="PROSITE" id="PS50097">
    <property type="entry name" value="BTB"/>
    <property type="match status" value="1"/>
</dbReference>
<dbReference type="Proteomes" id="UP000054032">
    <property type="component" value="Unassembled WGS sequence"/>
</dbReference>
<accession>W6ZDV8</accession>
<evidence type="ECO:0000256" key="1">
    <source>
        <dbReference type="SAM" id="MobiDB-lite"/>
    </source>
</evidence>
<keyword evidence="4" id="KW-1185">Reference proteome</keyword>
<dbReference type="PANTHER" id="PTHR47843">
    <property type="entry name" value="BTB DOMAIN-CONTAINING PROTEIN-RELATED"/>
    <property type="match status" value="1"/>
</dbReference>
<protein>
    <recommendedName>
        <fullName evidence="2">BTB domain-containing protein</fullName>
    </recommendedName>
</protein>
<evidence type="ECO:0000259" key="2">
    <source>
        <dbReference type="PROSITE" id="PS50097"/>
    </source>
</evidence>
<evidence type="ECO:0000313" key="4">
    <source>
        <dbReference type="Proteomes" id="UP000054032"/>
    </source>
</evidence>
<dbReference type="eggNOG" id="ENOG502SY1F">
    <property type="taxonomic scope" value="Eukaryota"/>
</dbReference>
<organism evidence="3 4">
    <name type="scientific">Bipolaris oryzae ATCC 44560</name>
    <dbReference type="NCBI Taxonomy" id="930090"/>
    <lineage>
        <taxon>Eukaryota</taxon>
        <taxon>Fungi</taxon>
        <taxon>Dikarya</taxon>
        <taxon>Ascomycota</taxon>
        <taxon>Pezizomycotina</taxon>
        <taxon>Dothideomycetes</taxon>
        <taxon>Pleosporomycetidae</taxon>
        <taxon>Pleosporales</taxon>
        <taxon>Pleosporineae</taxon>
        <taxon>Pleosporaceae</taxon>
        <taxon>Bipolaris</taxon>
    </lineage>
</organism>
<dbReference type="Gene3D" id="3.30.710.10">
    <property type="entry name" value="Potassium Channel Kv1.1, Chain A"/>
    <property type="match status" value="1"/>
</dbReference>
<gene>
    <name evidence="3" type="ORF">COCMIDRAFT_95041</name>
</gene>
<dbReference type="OrthoDB" id="3673983at2759"/>
<dbReference type="EMBL" id="KI963980">
    <property type="protein sequence ID" value="EUC45659.1"/>
    <property type="molecule type" value="Genomic_DNA"/>
</dbReference>
<proteinExistence type="predicted"/>